<evidence type="ECO:0000313" key="3">
    <source>
        <dbReference type="Proteomes" id="UP000216446"/>
    </source>
</evidence>
<dbReference type="InterPro" id="IPR013149">
    <property type="entry name" value="ADH-like_C"/>
</dbReference>
<comment type="caution">
    <text evidence="2">The sequence shown here is derived from an EMBL/GenBank/DDBJ whole genome shotgun (WGS) entry which is preliminary data.</text>
</comment>
<dbReference type="InterPro" id="IPR011032">
    <property type="entry name" value="GroES-like_sf"/>
</dbReference>
<protein>
    <submittedName>
        <fullName evidence="2">Oxidoreductase</fullName>
    </submittedName>
</protein>
<dbReference type="InterPro" id="IPR020843">
    <property type="entry name" value="ER"/>
</dbReference>
<dbReference type="FunCoup" id="A0A259TZ65">
    <property type="interactions" value="69"/>
</dbReference>
<dbReference type="InParanoid" id="A0A259TZ65"/>
<dbReference type="InterPro" id="IPR014188">
    <property type="entry name" value="Acrylyl-CoA_reductase_AcuI"/>
</dbReference>
<proteinExistence type="predicted"/>
<dbReference type="InterPro" id="IPR036291">
    <property type="entry name" value="NAD(P)-bd_dom_sf"/>
</dbReference>
<sequence>MRALLIRRDPDHRVEITDVPETDLPEGDVLIDVSHSSLNYKDGLAVTNTGKIVRGEFPFVPGIDLAGTVAESASGDWSPGDRVILTGWGTGENRWGGYAERARASAEHLVAMPKNLSPEIAMWMGTAGFTAALSVLAIRDGEVSPEDGPIVVTGASGGVGSVAVALLAADGFEVHAVTGTESAHNYLRSLGAAEILGREALATPPDNPMGAATWAGAVDSVGGTTLETILATAKRHACIAACGLAGGHVLSTTVFPFILRGVALQGIDSNTATLDTRRVAWNLLANAVASGALDDVEKTVIRLDDVPAWAEKIVAGETLGRVVVEL</sequence>
<dbReference type="Gene3D" id="3.40.50.720">
    <property type="entry name" value="NAD(P)-binding Rossmann-like Domain"/>
    <property type="match status" value="1"/>
</dbReference>
<dbReference type="NCBIfam" id="TIGR02823">
    <property type="entry name" value="oxido_YhdH"/>
    <property type="match status" value="1"/>
</dbReference>
<dbReference type="EMBL" id="MQWB01000001">
    <property type="protein sequence ID" value="OZC02976.1"/>
    <property type="molecule type" value="Genomic_DNA"/>
</dbReference>
<evidence type="ECO:0000259" key="1">
    <source>
        <dbReference type="SMART" id="SM00829"/>
    </source>
</evidence>
<dbReference type="SUPFAM" id="SSF50129">
    <property type="entry name" value="GroES-like"/>
    <property type="match status" value="1"/>
</dbReference>
<dbReference type="PANTHER" id="PTHR43677">
    <property type="entry name" value="SHORT-CHAIN DEHYDROGENASE/REDUCTASE"/>
    <property type="match status" value="1"/>
</dbReference>
<dbReference type="RefSeq" id="WP_094547788.1">
    <property type="nucleotide sequence ID" value="NZ_MQWB01000001.1"/>
</dbReference>
<dbReference type="PANTHER" id="PTHR43677:SF1">
    <property type="entry name" value="ACRYLYL-COA REDUCTASE ACUI-RELATED"/>
    <property type="match status" value="1"/>
</dbReference>
<reference evidence="2 3" key="1">
    <citation type="submission" date="2016-11" db="EMBL/GenBank/DDBJ databases">
        <title>Study of marine rhodopsin-containing bacteria.</title>
        <authorList>
            <person name="Yoshizawa S."/>
            <person name="Kumagai Y."/>
            <person name="Kogure K."/>
        </authorList>
    </citation>
    <scope>NUCLEOTIDE SEQUENCE [LARGE SCALE GENOMIC DNA]</scope>
    <source>
        <strain evidence="2 3">SG-29</strain>
    </source>
</reference>
<dbReference type="Pfam" id="PF08240">
    <property type="entry name" value="ADH_N"/>
    <property type="match status" value="1"/>
</dbReference>
<dbReference type="Proteomes" id="UP000216446">
    <property type="component" value="Unassembled WGS sequence"/>
</dbReference>
<dbReference type="GO" id="GO:0043957">
    <property type="term" value="F:acryloyl-CoA reductase (NADPH) activity"/>
    <property type="evidence" value="ECO:0007669"/>
    <property type="project" value="TreeGrafter"/>
</dbReference>
<dbReference type="AlphaFoldDB" id="A0A259TZ65"/>
<dbReference type="InterPro" id="IPR051397">
    <property type="entry name" value="Zn-ADH-like_protein"/>
</dbReference>
<accession>A0A259TZ65</accession>
<dbReference type="Pfam" id="PF00107">
    <property type="entry name" value="ADH_zinc_N"/>
    <property type="match status" value="1"/>
</dbReference>
<dbReference type="SMART" id="SM00829">
    <property type="entry name" value="PKS_ER"/>
    <property type="match status" value="1"/>
</dbReference>
<keyword evidence="3" id="KW-1185">Reference proteome</keyword>
<organism evidence="2 3">
    <name type="scientific">Rubricoccus marinus</name>
    <dbReference type="NCBI Taxonomy" id="716817"/>
    <lineage>
        <taxon>Bacteria</taxon>
        <taxon>Pseudomonadati</taxon>
        <taxon>Rhodothermota</taxon>
        <taxon>Rhodothermia</taxon>
        <taxon>Rhodothermales</taxon>
        <taxon>Rubricoccaceae</taxon>
        <taxon>Rubricoccus</taxon>
    </lineage>
</organism>
<dbReference type="OrthoDB" id="9805663at2"/>
<dbReference type="Gene3D" id="3.90.180.10">
    <property type="entry name" value="Medium-chain alcohol dehydrogenases, catalytic domain"/>
    <property type="match status" value="1"/>
</dbReference>
<gene>
    <name evidence="2" type="ORF">BSZ36_08330</name>
</gene>
<dbReference type="CDD" id="cd08288">
    <property type="entry name" value="MDR_yhdh"/>
    <property type="match status" value="1"/>
</dbReference>
<feature type="domain" description="Enoyl reductase (ER)" evidence="1">
    <location>
        <begin position="9"/>
        <end position="324"/>
    </location>
</feature>
<evidence type="ECO:0000313" key="2">
    <source>
        <dbReference type="EMBL" id="OZC02976.1"/>
    </source>
</evidence>
<name>A0A259TZ65_9BACT</name>
<dbReference type="InterPro" id="IPR013154">
    <property type="entry name" value="ADH-like_N"/>
</dbReference>
<dbReference type="SUPFAM" id="SSF51735">
    <property type="entry name" value="NAD(P)-binding Rossmann-fold domains"/>
    <property type="match status" value="1"/>
</dbReference>